<sequence length="331" mass="37442">MSQKCELLCAEKCDDSTPIAPFDPAMISDSRILKNLLKLELKSVNCDYFRTGIQPELEPKMRKVLTTWMFEVCLEQRCEAQVFPLGVKLLDRYLAQGKVHKVHLQLLACVCLLTATKLRQCRALGVDLLVYYTDYSITAEEIRQWEQLLLVKLGWDVASITAYDFIDPLVEVIPSCRRSRRPRRNQETETPTSPVPDPVSPLRESSVDDETLSKIRDHAQTYVALCCTEYEFMQTAPSLLASACVTLAITDLKIERAANILDLMVQYTNGDRMRICSVLHRIKTLIAQQLAELDVLRQKSAHVGNAASKHQEVLDADGNPETPTDVQDVIF</sequence>
<dbReference type="InterPro" id="IPR004367">
    <property type="entry name" value="Cyclin_C-dom"/>
</dbReference>
<organism evidence="8 9">
    <name type="scientific">Artemia franciscana</name>
    <name type="common">Brine shrimp</name>
    <name type="synonym">Artemia sanfranciscana</name>
    <dbReference type="NCBI Taxonomy" id="6661"/>
    <lineage>
        <taxon>Eukaryota</taxon>
        <taxon>Metazoa</taxon>
        <taxon>Ecdysozoa</taxon>
        <taxon>Arthropoda</taxon>
        <taxon>Crustacea</taxon>
        <taxon>Branchiopoda</taxon>
        <taxon>Anostraca</taxon>
        <taxon>Artemiidae</taxon>
        <taxon>Artemia</taxon>
    </lineage>
</organism>
<feature type="region of interest" description="Disordered" evidence="5">
    <location>
        <begin position="309"/>
        <end position="331"/>
    </location>
</feature>
<proteinExistence type="inferred from homology"/>
<feature type="region of interest" description="Disordered" evidence="5">
    <location>
        <begin position="180"/>
        <end position="206"/>
    </location>
</feature>
<keyword evidence="1" id="KW-0132">Cell division</keyword>
<dbReference type="GO" id="GO:0016538">
    <property type="term" value="F:cyclin-dependent protein serine/threonine kinase regulator activity"/>
    <property type="evidence" value="ECO:0007669"/>
    <property type="project" value="InterPro"/>
</dbReference>
<feature type="domain" description="Cyclin-like" evidence="6">
    <location>
        <begin position="67"/>
        <end position="151"/>
    </location>
</feature>
<dbReference type="InterPro" id="IPR048258">
    <property type="entry name" value="Cyclins_cyclin-box"/>
</dbReference>
<reference evidence="8" key="1">
    <citation type="submission" date="2023-07" db="EMBL/GenBank/DDBJ databases">
        <title>Chromosome-level genome assembly of Artemia franciscana.</title>
        <authorList>
            <person name="Jo E."/>
        </authorList>
    </citation>
    <scope>NUCLEOTIDE SEQUENCE</scope>
    <source>
        <tissue evidence="8">Whole body</tissue>
    </source>
</reference>
<dbReference type="InterPro" id="IPR006671">
    <property type="entry name" value="Cyclin_N"/>
</dbReference>
<dbReference type="Pfam" id="PF00134">
    <property type="entry name" value="Cyclin_N"/>
    <property type="match status" value="1"/>
</dbReference>
<dbReference type="SMART" id="SM01332">
    <property type="entry name" value="Cyclin_C"/>
    <property type="match status" value="1"/>
</dbReference>
<dbReference type="PROSITE" id="PS00292">
    <property type="entry name" value="CYCLINS"/>
    <property type="match status" value="1"/>
</dbReference>
<evidence type="ECO:0000259" key="6">
    <source>
        <dbReference type="SMART" id="SM00385"/>
    </source>
</evidence>
<dbReference type="InterPro" id="IPR039361">
    <property type="entry name" value="Cyclin"/>
</dbReference>
<comment type="similarity">
    <text evidence="4">Belongs to the cyclin family.</text>
</comment>
<evidence type="ECO:0000256" key="4">
    <source>
        <dbReference type="RuleBase" id="RU000383"/>
    </source>
</evidence>
<evidence type="ECO:0000256" key="1">
    <source>
        <dbReference type="ARBA" id="ARBA00022618"/>
    </source>
</evidence>
<evidence type="ECO:0000256" key="3">
    <source>
        <dbReference type="ARBA" id="ARBA00023306"/>
    </source>
</evidence>
<dbReference type="Gene3D" id="1.10.472.10">
    <property type="entry name" value="Cyclin-like"/>
    <property type="match status" value="2"/>
</dbReference>
<dbReference type="SUPFAM" id="SSF47954">
    <property type="entry name" value="Cyclin-like"/>
    <property type="match status" value="2"/>
</dbReference>
<protein>
    <recommendedName>
        <fullName evidence="10">Cyclin D</fullName>
    </recommendedName>
</protein>
<evidence type="ECO:0000256" key="5">
    <source>
        <dbReference type="SAM" id="MobiDB-lite"/>
    </source>
</evidence>
<dbReference type="AlphaFoldDB" id="A0AA88I0U1"/>
<feature type="domain" description="Cyclin C-terminal" evidence="7">
    <location>
        <begin position="160"/>
        <end position="313"/>
    </location>
</feature>
<evidence type="ECO:0000313" key="9">
    <source>
        <dbReference type="Proteomes" id="UP001187531"/>
    </source>
</evidence>
<dbReference type="InterPro" id="IPR036915">
    <property type="entry name" value="Cyclin-like_sf"/>
</dbReference>
<dbReference type="Pfam" id="PF02984">
    <property type="entry name" value="Cyclin_C"/>
    <property type="match status" value="1"/>
</dbReference>
<keyword evidence="9" id="KW-1185">Reference proteome</keyword>
<dbReference type="PIRSF" id="PIRSF001771">
    <property type="entry name" value="Cyclin_A_B_D_E"/>
    <property type="match status" value="1"/>
</dbReference>
<accession>A0AA88I0U1</accession>
<dbReference type="GO" id="GO:0044772">
    <property type="term" value="P:mitotic cell cycle phase transition"/>
    <property type="evidence" value="ECO:0007669"/>
    <property type="project" value="InterPro"/>
</dbReference>
<keyword evidence="3" id="KW-0131">Cell cycle</keyword>
<dbReference type="EMBL" id="JAVRJZ010000010">
    <property type="protein sequence ID" value="KAK2717954.1"/>
    <property type="molecule type" value="Genomic_DNA"/>
</dbReference>
<feature type="domain" description="Cyclin-like" evidence="6">
    <location>
        <begin position="200"/>
        <end position="284"/>
    </location>
</feature>
<name>A0AA88I0U1_ARTSF</name>
<evidence type="ECO:0008006" key="10">
    <source>
        <dbReference type="Google" id="ProtNLM"/>
    </source>
</evidence>
<dbReference type="InterPro" id="IPR046965">
    <property type="entry name" value="Cyclin_A/B-like"/>
</dbReference>
<gene>
    <name evidence="8" type="ORF">QYM36_006666</name>
</gene>
<evidence type="ECO:0000313" key="8">
    <source>
        <dbReference type="EMBL" id="KAK2717954.1"/>
    </source>
</evidence>
<evidence type="ECO:0000256" key="2">
    <source>
        <dbReference type="ARBA" id="ARBA00023127"/>
    </source>
</evidence>
<evidence type="ECO:0000259" key="7">
    <source>
        <dbReference type="SMART" id="SM01332"/>
    </source>
</evidence>
<dbReference type="Proteomes" id="UP001187531">
    <property type="component" value="Unassembled WGS sequence"/>
</dbReference>
<dbReference type="PANTHER" id="PTHR10177">
    <property type="entry name" value="CYCLINS"/>
    <property type="match status" value="1"/>
</dbReference>
<dbReference type="GO" id="GO:0051301">
    <property type="term" value="P:cell division"/>
    <property type="evidence" value="ECO:0007669"/>
    <property type="project" value="UniProtKB-KW"/>
</dbReference>
<dbReference type="FunFam" id="1.10.472.10:FF:000003">
    <property type="entry name" value="G1/S-specific cyclin-D2"/>
    <property type="match status" value="1"/>
</dbReference>
<dbReference type="InterPro" id="IPR013763">
    <property type="entry name" value="Cyclin-like_dom"/>
</dbReference>
<comment type="caution">
    <text evidence="8">The sequence shown here is derived from an EMBL/GenBank/DDBJ whole genome shotgun (WGS) entry which is preliminary data.</text>
</comment>
<keyword evidence="2 4" id="KW-0195">Cyclin</keyword>
<dbReference type="SMART" id="SM00385">
    <property type="entry name" value="CYCLIN"/>
    <property type="match status" value="2"/>
</dbReference>